<dbReference type="Pfam" id="PF22215">
    <property type="entry name" value="MLKL_N"/>
    <property type="match status" value="1"/>
</dbReference>
<dbReference type="Pfam" id="PF07714">
    <property type="entry name" value="PK_Tyr_Ser-Thr"/>
    <property type="match status" value="1"/>
</dbReference>
<dbReference type="InterPro" id="IPR000719">
    <property type="entry name" value="Prot_kinase_dom"/>
</dbReference>
<dbReference type="EMBL" id="WNTK01000012">
    <property type="protein sequence ID" value="KAG9474781.1"/>
    <property type="molecule type" value="Genomic_DNA"/>
</dbReference>
<dbReference type="Gene3D" id="1.20.930.20">
    <property type="entry name" value="Adaptor protein Cbl, N-terminal domain"/>
    <property type="match status" value="1"/>
</dbReference>
<dbReference type="GO" id="GO:0097527">
    <property type="term" value="P:necroptotic signaling pathway"/>
    <property type="evidence" value="ECO:0007669"/>
    <property type="project" value="TreeGrafter"/>
</dbReference>
<dbReference type="PANTHER" id="PTHR44329:SF298">
    <property type="entry name" value="MIXED LINEAGE KINASE DOMAIN-LIKE PROTEIN"/>
    <property type="match status" value="1"/>
</dbReference>
<gene>
    <name evidence="4" type="ORF">GDO78_003311</name>
</gene>
<dbReference type="InterPro" id="IPR051681">
    <property type="entry name" value="Ser/Thr_Kinases-Pseudokinases"/>
</dbReference>
<dbReference type="InterPro" id="IPR059179">
    <property type="entry name" value="MLKL-like_MCAfunc"/>
</dbReference>
<dbReference type="OrthoDB" id="4062651at2759"/>
<sequence>MEVVKNIFTVAKAIYDQCDKAQTNKKRCYRLKKRIELLLIAVEKLRNDPAKSEELEKTLSELLLNMQNAECWVVKYSRTGWWRHLLQAGGIQNKFIHISEQLSNTAQALQILFNVEHRAEFLTYFDDERLRKHNLKDIEEDLSKLIPLLEREITSLCDKVDSVDETLQRIQKLLQAEVVRPWDIKEIRATDLRFGELLNIPGMMTDDSHSLYLGEYHKSPVVIKVLRGEMSRNDDYIRKTFRSESETMKKYESPNILRLYGICIDNSSSDSRYSLVMEYCEKGTLRELLRREPELSWQRRVQMSLDAARALYRLHQTEMKAILHGSLSSSKFLVDGTYCLKLSGFELSKTESSMRRNPVESRAKTSELEYLAPETWQDINAYNKHSEIYSLGVVILEIAVGGFPLQDFSAENLEDMHQILCQKVNVDLPTSCPPVLRDVIKRSQVKDPRSRPSAGEIADLLIAHLNLMET</sequence>
<dbReference type="GO" id="GO:0004672">
    <property type="term" value="F:protein kinase activity"/>
    <property type="evidence" value="ECO:0007669"/>
    <property type="project" value="InterPro"/>
</dbReference>
<keyword evidence="5" id="KW-1185">Reference proteome</keyword>
<proteinExistence type="predicted"/>
<dbReference type="PROSITE" id="PS50011">
    <property type="entry name" value="PROTEIN_KINASE_DOM"/>
    <property type="match status" value="1"/>
</dbReference>
<dbReference type="Gene3D" id="1.10.510.10">
    <property type="entry name" value="Transferase(Phosphotransferase) domain 1"/>
    <property type="match status" value="1"/>
</dbReference>
<keyword evidence="2" id="KW-0067">ATP-binding</keyword>
<dbReference type="InterPro" id="IPR036537">
    <property type="entry name" value="Adaptor_Cbl_N_dom_sf"/>
</dbReference>
<dbReference type="SUPFAM" id="SSF56112">
    <property type="entry name" value="Protein kinase-like (PK-like)"/>
    <property type="match status" value="1"/>
</dbReference>
<evidence type="ECO:0000256" key="2">
    <source>
        <dbReference type="ARBA" id="ARBA00022840"/>
    </source>
</evidence>
<organism evidence="4 5">
    <name type="scientific">Eleutherodactylus coqui</name>
    <name type="common">Puerto Rican coqui</name>
    <dbReference type="NCBI Taxonomy" id="57060"/>
    <lineage>
        <taxon>Eukaryota</taxon>
        <taxon>Metazoa</taxon>
        <taxon>Chordata</taxon>
        <taxon>Craniata</taxon>
        <taxon>Vertebrata</taxon>
        <taxon>Euteleostomi</taxon>
        <taxon>Amphibia</taxon>
        <taxon>Batrachia</taxon>
        <taxon>Anura</taxon>
        <taxon>Neobatrachia</taxon>
        <taxon>Hyloidea</taxon>
        <taxon>Eleutherodactylidae</taxon>
        <taxon>Eleutherodactylinae</taxon>
        <taxon>Eleutherodactylus</taxon>
        <taxon>Eleutherodactylus</taxon>
    </lineage>
</organism>
<dbReference type="Proteomes" id="UP000770717">
    <property type="component" value="Unassembled WGS sequence"/>
</dbReference>
<evidence type="ECO:0000256" key="1">
    <source>
        <dbReference type="ARBA" id="ARBA00022741"/>
    </source>
</evidence>
<comment type="caution">
    <text evidence="4">The sequence shown here is derived from an EMBL/GenBank/DDBJ whole genome shotgun (WGS) entry which is preliminary data.</text>
</comment>
<dbReference type="GO" id="GO:0007166">
    <property type="term" value="P:cell surface receptor signaling pathway"/>
    <property type="evidence" value="ECO:0007669"/>
    <property type="project" value="InterPro"/>
</dbReference>
<dbReference type="InterPro" id="IPR011009">
    <property type="entry name" value="Kinase-like_dom_sf"/>
</dbReference>
<dbReference type="Gene3D" id="3.30.200.20">
    <property type="entry name" value="Phosphorylase Kinase, domain 1"/>
    <property type="match status" value="1"/>
</dbReference>
<dbReference type="PANTHER" id="PTHR44329">
    <property type="entry name" value="SERINE/THREONINE-PROTEIN KINASE TNNI3K-RELATED"/>
    <property type="match status" value="1"/>
</dbReference>
<feature type="domain" description="Protein kinase" evidence="3">
    <location>
        <begin position="197"/>
        <end position="467"/>
    </location>
</feature>
<evidence type="ECO:0000259" key="3">
    <source>
        <dbReference type="PROSITE" id="PS50011"/>
    </source>
</evidence>
<protein>
    <recommendedName>
        <fullName evidence="3">Protein kinase domain-containing protein</fullName>
    </recommendedName>
</protein>
<accession>A0A8J6ETM0</accession>
<dbReference type="AlphaFoldDB" id="A0A8J6ETM0"/>
<dbReference type="GO" id="GO:0005524">
    <property type="term" value="F:ATP binding"/>
    <property type="evidence" value="ECO:0007669"/>
    <property type="project" value="UniProtKB-KW"/>
</dbReference>
<name>A0A8J6ETM0_ELECQ</name>
<keyword evidence="1" id="KW-0547">Nucleotide-binding</keyword>
<evidence type="ECO:0000313" key="4">
    <source>
        <dbReference type="EMBL" id="KAG9474781.1"/>
    </source>
</evidence>
<evidence type="ECO:0000313" key="5">
    <source>
        <dbReference type="Proteomes" id="UP000770717"/>
    </source>
</evidence>
<dbReference type="InterPro" id="IPR001245">
    <property type="entry name" value="Ser-Thr/Tyr_kinase_cat_dom"/>
</dbReference>
<reference evidence="4" key="1">
    <citation type="thesis" date="2020" institute="ProQuest LLC" country="789 East Eisenhower Parkway, Ann Arbor, MI, USA">
        <title>Comparative Genomics and Chromosome Evolution.</title>
        <authorList>
            <person name="Mudd A.B."/>
        </authorList>
    </citation>
    <scope>NUCLEOTIDE SEQUENCE</scope>
    <source>
        <strain evidence="4">HN-11 Male</strain>
        <tissue evidence="4">Kidney and liver</tissue>
    </source>
</reference>
<dbReference type="InterPro" id="IPR054000">
    <property type="entry name" value="MLKL_N"/>
</dbReference>
<dbReference type="CDD" id="cd21037">
    <property type="entry name" value="MLKL_NTD"/>
    <property type="match status" value="1"/>
</dbReference>